<reference evidence="5" key="1">
    <citation type="submission" date="2016-10" db="EMBL/GenBank/DDBJ databases">
        <authorList>
            <person name="Varghese N."/>
            <person name="Submissions S."/>
        </authorList>
    </citation>
    <scope>NUCLEOTIDE SEQUENCE [LARGE SCALE GENOMIC DNA]</scope>
    <source>
        <strain evidence="5">DSM 19315</strain>
    </source>
</reference>
<organism evidence="4 5">
    <name type="scientific">Algoriphagus hitonicola</name>
    <dbReference type="NCBI Taxonomy" id="435880"/>
    <lineage>
        <taxon>Bacteria</taxon>
        <taxon>Pseudomonadati</taxon>
        <taxon>Bacteroidota</taxon>
        <taxon>Cytophagia</taxon>
        <taxon>Cytophagales</taxon>
        <taxon>Cyclobacteriaceae</taxon>
        <taxon>Algoriphagus</taxon>
    </lineage>
</organism>
<dbReference type="PROSITE" id="PS51762">
    <property type="entry name" value="GH16_2"/>
    <property type="match status" value="1"/>
</dbReference>
<evidence type="ECO:0000313" key="5">
    <source>
        <dbReference type="Proteomes" id="UP000199642"/>
    </source>
</evidence>
<dbReference type="Pfam" id="PF00722">
    <property type="entry name" value="Glyco_hydro_16"/>
    <property type="match status" value="1"/>
</dbReference>
<keyword evidence="4" id="KW-0378">Hydrolase</keyword>
<evidence type="ECO:0000313" key="4">
    <source>
        <dbReference type="EMBL" id="SFG72561.1"/>
    </source>
</evidence>
<dbReference type="Proteomes" id="UP000199642">
    <property type="component" value="Unassembled WGS sequence"/>
</dbReference>
<dbReference type="CDD" id="cd00413">
    <property type="entry name" value="Glyco_hydrolase_16"/>
    <property type="match status" value="1"/>
</dbReference>
<dbReference type="STRING" id="435880.SAMN04487988_10766"/>
<dbReference type="AlphaFoldDB" id="A0A1I2UCZ3"/>
<dbReference type="Gene3D" id="2.60.120.200">
    <property type="match status" value="1"/>
</dbReference>
<proteinExistence type="inferred from homology"/>
<dbReference type="OrthoDB" id="9809583at2"/>
<evidence type="ECO:0000256" key="1">
    <source>
        <dbReference type="ARBA" id="ARBA00006865"/>
    </source>
</evidence>
<comment type="similarity">
    <text evidence="1">Belongs to the glycosyl hydrolase 16 family.</text>
</comment>
<dbReference type="InterPro" id="IPR000757">
    <property type="entry name" value="Beta-glucanase-like"/>
</dbReference>
<dbReference type="SUPFAM" id="SSF49899">
    <property type="entry name" value="Concanavalin A-like lectins/glucanases"/>
    <property type="match status" value="1"/>
</dbReference>
<sequence length="292" mass="34217">MKLFTLFAFLILSFLIPMQVNPEFHDALVEEFDSENLQHFEYVSRGSDSPFKWRSGISSKQEKETSILSFKLDPKDPVGPGRGPEISSKKSVHFGHYAARLKVPDARFKQANVGAVVGYFTYTNDSILGLSEIDFEWLLADPEVIYVGTWTGKSGNLKRVGRTINLAQGLIYTSEYREDAQKIREDITHEQHQPTFIETIPDFDASAEFHTYGFDWYPDRIRWWMIHPYRRDTLVLWDYRGTRGIPQHPSKYLMNFWHTDNWAVETNPQALEKPKHRFELEVDWMSYRPLKK</sequence>
<feature type="chain" id="PRO_5011469895" evidence="2">
    <location>
        <begin position="23"/>
        <end position="292"/>
    </location>
</feature>
<evidence type="ECO:0000256" key="2">
    <source>
        <dbReference type="SAM" id="SignalP"/>
    </source>
</evidence>
<accession>A0A1I2UCZ3</accession>
<dbReference type="EMBL" id="FOPC01000007">
    <property type="protein sequence ID" value="SFG72561.1"/>
    <property type="molecule type" value="Genomic_DNA"/>
</dbReference>
<keyword evidence="2" id="KW-0732">Signal</keyword>
<dbReference type="RefSeq" id="WP_092791538.1">
    <property type="nucleotide sequence ID" value="NZ_FOPC01000007.1"/>
</dbReference>
<gene>
    <name evidence="4" type="ORF">SAMN04487988_10766</name>
</gene>
<name>A0A1I2UCZ3_9BACT</name>
<feature type="signal peptide" evidence="2">
    <location>
        <begin position="1"/>
        <end position="22"/>
    </location>
</feature>
<dbReference type="InterPro" id="IPR013320">
    <property type="entry name" value="ConA-like_dom_sf"/>
</dbReference>
<keyword evidence="5" id="KW-1185">Reference proteome</keyword>
<dbReference type="GO" id="GO:0005975">
    <property type="term" value="P:carbohydrate metabolic process"/>
    <property type="evidence" value="ECO:0007669"/>
    <property type="project" value="InterPro"/>
</dbReference>
<protein>
    <submittedName>
        <fullName evidence="4">Glycosyl hydrolases family 16</fullName>
    </submittedName>
</protein>
<feature type="domain" description="GH16" evidence="3">
    <location>
        <begin position="11"/>
        <end position="292"/>
    </location>
</feature>
<evidence type="ECO:0000259" key="3">
    <source>
        <dbReference type="PROSITE" id="PS51762"/>
    </source>
</evidence>
<dbReference type="GO" id="GO:0004553">
    <property type="term" value="F:hydrolase activity, hydrolyzing O-glycosyl compounds"/>
    <property type="evidence" value="ECO:0007669"/>
    <property type="project" value="InterPro"/>
</dbReference>